<keyword evidence="3 5" id="KW-0378">Hydrolase</keyword>
<accession>F2HHV1</accession>
<feature type="transmembrane region" description="Helical" evidence="6">
    <location>
        <begin position="154"/>
        <end position="176"/>
    </location>
</feature>
<dbReference type="InterPro" id="IPR004130">
    <property type="entry name" value="Gpn"/>
</dbReference>
<reference evidence="7 8" key="1">
    <citation type="journal article" date="2011" name="Genome Biol. Evol.">
        <title>Complete nucleomorph genome sequence of the nonphotosynthetic alga Cryptomonas paramecium reveals a core nucleomorph gene set.</title>
        <authorList>
            <person name="Tanifuji G."/>
            <person name="Onodera N.T."/>
            <person name="Wheeler T.J."/>
            <person name="Dlutek M."/>
            <person name="Donaher N."/>
            <person name="Archibald J.M."/>
        </authorList>
    </citation>
    <scope>NUCLEOTIDE SEQUENCE [LARGE SCALE GENOMIC DNA]</scope>
    <source>
        <strain evidence="7 8">CCAP977/2A</strain>
    </source>
</reference>
<dbReference type="AlphaFoldDB" id="F2HHV1"/>
<dbReference type="GO" id="GO:0005525">
    <property type="term" value="F:GTP binding"/>
    <property type="evidence" value="ECO:0007669"/>
    <property type="project" value="UniProtKB-KW"/>
</dbReference>
<gene>
    <name evidence="7" type="primary">ATPbp</name>
    <name evidence="7" type="ORF">CPARA_2gp239</name>
</gene>
<evidence type="ECO:0000256" key="1">
    <source>
        <dbReference type="ARBA" id="ARBA00005290"/>
    </source>
</evidence>
<dbReference type="Gene3D" id="3.40.50.300">
    <property type="entry name" value="P-loop containing nucleotide triphosphate hydrolases"/>
    <property type="match status" value="1"/>
</dbReference>
<dbReference type="RefSeq" id="XP_003239795.1">
    <property type="nucleotide sequence ID" value="XM_003239747.1"/>
</dbReference>
<keyword evidence="2 5" id="KW-0547">Nucleotide-binding</keyword>
<evidence type="ECO:0000256" key="4">
    <source>
        <dbReference type="ARBA" id="ARBA00023134"/>
    </source>
</evidence>
<dbReference type="EMBL" id="CP002173">
    <property type="protein sequence ID" value="AEA38897.1"/>
    <property type="molecule type" value="Genomic_DNA"/>
</dbReference>
<name>F2HHV1_9CRYP</name>
<comment type="similarity">
    <text evidence="1 5">Belongs to the GPN-loop GTPase family.</text>
</comment>
<protein>
    <recommendedName>
        <fullName evidence="5">GPN-loop GTPase 2</fullName>
    </recommendedName>
</protein>
<proteinExistence type="inferred from homology"/>
<dbReference type="Proteomes" id="UP000243423">
    <property type="component" value="Nucleomorph 2"/>
</dbReference>
<dbReference type="PANTHER" id="PTHR21231:SF3">
    <property type="entry name" value="GPN-LOOP GTPASE 2"/>
    <property type="match status" value="1"/>
</dbReference>
<evidence type="ECO:0000313" key="8">
    <source>
        <dbReference type="Proteomes" id="UP000243423"/>
    </source>
</evidence>
<geneLocation type="nucleomorph" evidence="7"/>
<evidence type="ECO:0000256" key="3">
    <source>
        <dbReference type="ARBA" id="ARBA00022801"/>
    </source>
</evidence>
<sequence length="254" mass="29897">MINTRGYLVIGNAGCGKTSFCLSMKKIVFIDQEIPILINLDSGRNDCFLKFDINITDMVISDEIIPELHIGPNTSIVYSVEYFEKNKSWFEYKLKKFVKNSFPCHIFFDFPGQAELFTFRFLFQKLVKRILSMNIKLVVVNMIDSFFLKDKSLTSFLLLIHMTVTFNIELLQIHLISKSDLFKKKNSIANLKNCSNYDYTYSVINYHAFTFFWSKKISYDFIHVVIQDFFLNIIPFSIYSLYESKLVYKKIKHV</sequence>
<keyword evidence="6" id="KW-0812">Transmembrane</keyword>
<dbReference type="GeneID" id="10447136"/>
<evidence type="ECO:0000313" key="7">
    <source>
        <dbReference type="EMBL" id="AEA38897.1"/>
    </source>
</evidence>
<keyword evidence="6" id="KW-0472">Membrane</keyword>
<dbReference type="CDD" id="cd17868">
    <property type="entry name" value="GPN"/>
    <property type="match status" value="1"/>
</dbReference>
<dbReference type="GO" id="GO:0003924">
    <property type="term" value="F:GTPase activity"/>
    <property type="evidence" value="ECO:0007669"/>
    <property type="project" value="TreeGrafter"/>
</dbReference>
<evidence type="ECO:0000256" key="5">
    <source>
        <dbReference type="RuleBase" id="RU365059"/>
    </source>
</evidence>
<dbReference type="InterPro" id="IPR027417">
    <property type="entry name" value="P-loop_NTPase"/>
</dbReference>
<dbReference type="SUPFAM" id="SSF52540">
    <property type="entry name" value="P-loop containing nucleoside triphosphate hydrolases"/>
    <property type="match status" value="1"/>
</dbReference>
<comment type="subunit">
    <text evidence="5">Binds to RNA polymerase II (RNAPII).</text>
</comment>
<keyword evidence="6" id="KW-1133">Transmembrane helix</keyword>
<organism evidence="7 8">
    <name type="scientific">Cryptomonas paramaecium</name>
    <dbReference type="NCBI Taxonomy" id="2898"/>
    <lineage>
        <taxon>Eukaryota</taxon>
        <taxon>Cryptophyceae</taxon>
        <taxon>Cryptomonadales</taxon>
        <taxon>Cryptomonadaceae</taxon>
        <taxon>Cryptomonas</taxon>
    </lineage>
</organism>
<dbReference type="PANTHER" id="PTHR21231">
    <property type="entry name" value="XPA-BINDING PROTEIN 1-RELATED"/>
    <property type="match status" value="1"/>
</dbReference>
<keyword evidence="4 5" id="KW-0342">GTP-binding</keyword>
<keyword evidence="7" id="KW-0542">Nucleomorph</keyword>
<dbReference type="Pfam" id="PF03029">
    <property type="entry name" value="ATP_bind_1"/>
    <property type="match status" value="1"/>
</dbReference>
<comment type="function">
    <text evidence="5">Small GTPase required for proper localization of RNA polymerase II and III (RNAPII and RNAPIII). May act at an RNAP assembly step prior to nuclear import.</text>
</comment>
<evidence type="ECO:0000256" key="2">
    <source>
        <dbReference type="ARBA" id="ARBA00022741"/>
    </source>
</evidence>
<dbReference type="GO" id="GO:0005737">
    <property type="term" value="C:cytoplasm"/>
    <property type="evidence" value="ECO:0007669"/>
    <property type="project" value="TreeGrafter"/>
</dbReference>
<evidence type="ECO:0000256" key="6">
    <source>
        <dbReference type="SAM" id="Phobius"/>
    </source>
</evidence>
<feature type="transmembrane region" description="Helical" evidence="6">
    <location>
        <begin position="221"/>
        <end position="242"/>
    </location>
</feature>